<keyword evidence="12" id="KW-1185">Reference proteome</keyword>
<evidence type="ECO:0000256" key="5">
    <source>
        <dbReference type="ARBA" id="ARBA00023015"/>
    </source>
</evidence>
<gene>
    <name evidence="11" type="ORF">SAMN05216210_2212</name>
</gene>
<keyword evidence="6" id="KW-0804">Transcription</keyword>
<reference evidence="12" key="1">
    <citation type="submission" date="2016-10" db="EMBL/GenBank/DDBJ databases">
        <authorList>
            <person name="Varghese N."/>
            <person name="Submissions S."/>
        </authorList>
    </citation>
    <scope>NUCLEOTIDE SEQUENCE [LARGE SCALE GENOMIC DNA]</scope>
    <source>
        <strain evidence="12">CECT 8338</strain>
    </source>
</reference>
<evidence type="ECO:0000313" key="12">
    <source>
        <dbReference type="Proteomes" id="UP000243924"/>
    </source>
</evidence>
<sequence>MVIDFNAPNSANNSGRSSQAGAANGKRDAGMDNASTDSRSPQTASPAADTAVNLSSQAQQLQVIEDRLKQMPEVDSQRVAELRDAIANGSYQIDSGRIADKLLASEG</sequence>
<dbReference type="NCBIfam" id="TIGR03824">
    <property type="entry name" value="FlgM_jcvi"/>
    <property type="match status" value="1"/>
</dbReference>
<dbReference type="GO" id="GO:0045892">
    <property type="term" value="P:negative regulation of DNA-templated transcription"/>
    <property type="evidence" value="ECO:0007669"/>
    <property type="project" value="InterPro"/>
</dbReference>
<evidence type="ECO:0000256" key="7">
    <source>
        <dbReference type="ARBA" id="ARBA00024739"/>
    </source>
</evidence>
<dbReference type="RefSeq" id="WP_092386863.1">
    <property type="nucleotide sequence ID" value="NZ_LT629787.1"/>
</dbReference>
<dbReference type="InterPro" id="IPR035890">
    <property type="entry name" value="Anti-sigma-28_factor_FlgM_sf"/>
</dbReference>
<dbReference type="AlphaFoldDB" id="A0A1H2GCR6"/>
<feature type="region of interest" description="Disordered" evidence="9">
    <location>
        <begin position="1"/>
        <end position="55"/>
    </location>
</feature>
<feature type="compositionally biased region" description="Polar residues" evidence="9">
    <location>
        <begin position="7"/>
        <end position="21"/>
    </location>
</feature>
<dbReference type="SUPFAM" id="SSF101498">
    <property type="entry name" value="Anti-sigma factor FlgM"/>
    <property type="match status" value="1"/>
</dbReference>
<dbReference type="InterPro" id="IPR007412">
    <property type="entry name" value="FlgM"/>
</dbReference>
<feature type="domain" description="Anti-sigma-28 factor FlgM C-terminal" evidence="10">
    <location>
        <begin position="52"/>
        <end position="103"/>
    </location>
</feature>
<dbReference type="Proteomes" id="UP000243924">
    <property type="component" value="Chromosome I"/>
</dbReference>
<proteinExistence type="inferred from homology"/>
<evidence type="ECO:0000256" key="3">
    <source>
        <dbReference type="ARBA" id="ARBA00022491"/>
    </source>
</evidence>
<accession>A0A1H2GCR6</accession>
<dbReference type="STRING" id="1434072.SAMN05216210_2212"/>
<dbReference type="OrthoDB" id="5738369at2"/>
<protein>
    <recommendedName>
        <fullName evidence="2">Negative regulator of flagellin synthesis</fullName>
    </recommendedName>
    <alternativeName>
        <fullName evidence="8">Anti-sigma-28 factor</fullName>
    </alternativeName>
</protein>
<evidence type="ECO:0000256" key="8">
    <source>
        <dbReference type="ARBA" id="ARBA00030117"/>
    </source>
</evidence>
<evidence type="ECO:0000313" key="11">
    <source>
        <dbReference type="EMBL" id="SDU17453.1"/>
    </source>
</evidence>
<dbReference type="GO" id="GO:0044781">
    <property type="term" value="P:bacterial-type flagellum organization"/>
    <property type="evidence" value="ECO:0007669"/>
    <property type="project" value="UniProtKB-KW"/>
</dbReference>
<keyword evidence="3" id="KW-0678">Repressor</keyword>
<evidence type="ECO:0000256" key="4">
    <source>
        <dbReference type="ARBA" id="ARBA00022795"/>
    </source>
</evidence>
<keyword evidence="5" id="KW-0805">Transcription regulation</keyword>
<evidence type="ECO:0000256" key="2">
    <source>
        <dbReference type="ARBA" id="ARBA00017823"/>
    </source>
</evidence>
<evidence type="ECO:0000256" key="1">
    <source>
        <dbReference type="ARBA" id="ARBA00005322"/>
    </source>
</evidence>
<evidence type="ECO:0000256" key="6">
    <source>
        <dbReference type="ARBA" id="ARBA00023163"/>
    </source>
</evidence>
<dbReference type="Pfam" id="PF04316">
    <property type="entry name" value="FlgM"/>
    <property type="match status" value="1"/>
</dbReference>
<feature type="compositionally biased region" description="Polar residues" evidence="9">
    <location>
        <begin position="33"/>
        <end position="45"/>
    </location>
</feature>
<keyword evidence="4" id="KW-1005">Bacterial flagellum biogenesis</keyword>
<organism evidence="11 12">
    <name type="scientific">Halopseudomonas salegens</name>
    <dbReference type="NCBI Taxonomy" id="1434072"/>
    <lineage>
        <taxon>Bacteria</taxon>
        <taxon>Pseudomonadati</taxon>
        <taxon>Pseudomonadota</taxon>
        <taxon>Gammaproteobacteria</taxon>
        <taxon>Pseudomonadales</taxon>
        <taxon>Pseudomonadaceae</taxon>
        <taxon>Halopseudomonas</taxon>
    </lineage>
</organism>
<evidence type="ECO:0000259" key="10">
    <source>
        <dbReference type="Pfam" id="PF04316"/>
    </source>
</evidence>
<dbReference type="EMBL" id="LT629787">
    <property type="protein sequence ID" value="SDU17453.1"/>
    <property type="molecule type" value="Genomic_DNA"/>
</dbReference>
<name>A0A1H2GCR6_9GAMM</name>
<comment type="similarity">
    <text evidence="1">Belongs to the FlgM family.</text>
</comment>
<comment type="function">
    <text evidence="7">Responsible for the coupling of flagellin expression to flagellar assembly by preventing expression of the flagellin genes when a component of the middle class of proteins is defective. It negatively regulates flagellar genes by inhibiting the activity of FliA by directly binding to FliA.</text>
</comment>
<evidence type="ECO:0000256" key="9">
    <source>
        <dbReference type="SAM" id="MobiDB-lite"/>
    </source>
</evidence>
<dbReference type="InterPro" id="IPR031316">
    <property type="entry name" value="FlgM_C"/>
</dbReference>